<evidence type="ECO:0000256" key="5">
    <source>
        <dbReference type="ARBA" id="ARBA00022825"/>
    </source>
</evidence>
<comment type="caution">
    <text evidence="7">The sequence shown here is derived from an EMBL/GenBank/DDBJ whole genome shotgun (WGS) entry which is preliminary data.</text>
</comment>
<keyword evidence="8" id="KW-1185">Reference proteome</keyword>
<dbReference type="InterPro" id="IPR000126">
    <property type="entry name" value="V8_ser_AS"/>
</dbReference>
<evidence type="ECO:0000256" key="1">
    <source>
        <dbReference type="ARBA" id="ARBA00008764"/>
    </source>
</evidence>
<dbReference type="Gene3D" id="2.40.10.10">
    <property type="entry name" value="Trypsin-like serine proteases"/>
    <property type="match status" value="2"/>
</dbReference>
<dbReference type="InterPro" id="IPR008256">
    <property type="entry name" value="Peptidase_S1B"/>
</dbReference>
<evidence type="ECO:0000256" key="6">
    <source>
        <dbReference type="RuleBase" id="RU004296"/>
    </source>
</evidence>
<evidence type="ECO:0000256" key="4">
    <source>
        <dbReference type="ARBA" id="ARBA00022801"/>
    </source>
</evidence>
<proteinExistence type="inferred from homology"/>
<dbReference type="InterPro" id="IPR050966">
    <property type="entry name" value="Glutamyl_endopeptidase"/>
</dbReference>
<dbReference type="EMBL" id="JBEZLS010000006">
    <property type="protein sequence ID" value="MEU9351471.1"/>
    <property type="molecule type" value="Genomic_DNA"/>
</dbReference>
<evidence type="ECO:0000313" key="7">
    <source>
        <dbReference type="EMBL" id="MEU9351471.1"/>
    </source>
</evidence>
<keyword evidence="4 6" id="KW-0378">Hydrolase</keyword>
<dbReference type="InterPro" id="IPR009003">
    <property type="entry name" value="Peptidase_S1_PA"/>
</dbReference>
<dbReference type="SUPFAM" id="SSF50494">
    <property type="entry name" value="Trypsin-like serine proteases"/>
    <property type="match status" value="1"/>
</dbReference>
<dbReference type="Proteomes" id="UP001551582">
    <property type="component" value="Unassembled WGS sequence"/>
</dbReference>
<keyword evidence="5 6" id="KW-0720">Serine protease</keyword>
<name>A0ABV3E2U7_9ACTN</name>
<protein>
    <recommendedName>
        <fullName evidence="6">Serine protease</fullName>
        <ecNumber evidence="6">3.4.21.-</ecNumber>
    </recommendedName>
</protein>
<dbReference type="PANTHER" id="PTHR15462">
    <property type="entry name" value="SERINE PROTEASE"/>
    <property type="match status" value="1"/>
</dbReference>
<dbReference type="PANTHER" id="PTHR15462:SF8">
    <property type="entry name" value="SERINE PROTEASE"/>
    <property type="match status" value="1"/>
</dbReference>
<keyword evidence="2 6" id="KW-0645">Protease</keyword>
<dbReference type="PROSITE" id="PS00673">
    <property type="entry name" value="V8_SER"/>
    <property type="match status" value="1"/>
</dbReference>
<organism evidence="7 8">
    <name type="scientific">Streptomyces griseoloalbus</name>
    <dbReference type="NCBI Taxonomy" id="67303"/>
    <lineage>
        <taxon>Bacteria</taxon>
        <taxon>Bacillati</taxon>
        <taxon>Actinomycetota</taxon>
        <taxon>Actinomycetes</taxon>
        <taxon>Kitasatosporales</taxon>
        <taxon>Streptomycetaceae</taxon>
        <taxon>Streptomyces</taxon>
    </lineage>
</organism>
<dbReference type="PRINTS" id="PR00839">
    <property type="entry name" value="V8PROTEASE"/>
</dbReference>
<dbReference type="PROSITE" id="PS00672">
    <property type="entry name" value="V8_HIS"/>
    <property type="match status" value="1"/>
</dbReference>
<dbReference type="InterPro" id="IPR028301">
    <property type="entry name" value="V8_his_AS"/>
</dbReference>
<evidence type="ECO:0000256" key="2">
    <source>
        <dbReference type="ARBA" id="ARBA00022670"/>
    </source>
</evidence>
<keyword evidence="3" id="KW-0732">Signal</keyword>
<dbReference type="InterPro" id="IPR043504">
    <property type="entry name" value="Peptidase_S1_PA_chymotrypsin"/>
</dbReference>
<dbReference type="EC" id="3.4.21.-" evidence="6"/>
<evidence type="ECO:0000313" key="8">
    <source>
        <dbReference type="Proteomes" id="UP001551582"/>
    </source>
</evidence>
<dbReference type="RefSeq" id="WP_359978272.1">
    <property type="nucleotide sequence ID" value="NZ_JBEZLS010000006.1"/>
</dbReference>
<evidence type="ECO:0000256" key="3">
    <source>
        <dbReference type="ARBA" id="ARBA00022729"/>
    </source>
</evidence>
<sequence>MTRDLHTAVSNQPGEKEDLTKELAIFQEPSEGEPGVENPLTTDGVEKVAGYVRSHAESVQTEVWTPPSVPLHDIGEASFGAAVAALETVHGPDDRVQITDTANYPWRVQSSLLITAADNSQWIGTGWFIGPHTLVTAGHVVYIKNSGVPGRDGWVKSMQVMPGRNAGFLPYGSVTSTNFRSVKGWTDSGDENYDYGAVIIPTQLGSRTGWFGFGVWPDADLLSTSGNISGYPGDKPVGTHWYDTRGISSVNAMKVYYDIDTAGGQSGSAVYRVHNEGRYAFAVHAYGGPITNSGTRITRPVYDNLMAWSA</sequence>
<comment type="similarity">
    <text evidence="1 6">Belongs to the peptidase S1B family.</text>
</comment>
<gene>
    <name evidence="7" type="ORF">AB0D65_10740</name>
</gene>
<accession>A0ABV3E2U7</accession>
<reference evidence="7 8" key="1">
    <citation type="submission" date="2024-06" db="EMBL/GenBank/DDBJ databases">
        <title>The Natural Products Discovery Center: Release of the First 8490 Sequenced Strains for Exploring Actinobacteria Biosynthetic Diversity.</title>
        <authorList>
            <person name="Kalkreuter E."/>
            <person name="Kautsar S.A."/>
            <person name="Yang D."/>
            <person name="Bader C.D."/>
            <person name="Teijaro C.N."/>
            <person name="Fluegel L."/>
            <person name="Davis C.M."/>
            <person name="Simpson J.R."/>
            <person name="Lauterbach L."/>
            <person name="Steele A.D."/>
            <person name="Gui C."/>
            <person name="Meng S."/>
            <person name="Li G."/>
            <person name="Viehrig K."/>
            <person name="Ye F."/>
            <person name="Su P."/>
            <person name="Kiefer A.F."/>
            <person name="Nichols A."/>
            <person name="Cepeda A.J."/>
            <person name="Yan W."/>
            <person name="Fan B."/>
            <person name="Jiang Y."/>
            <person name="Adhikari A."/>
            <person name="Zheng C.-J."/>
            <person name="Schuster L."/>
            <person name="Cowan T.M."/>
            <person name="Smanski M.J."/>
            <person name="Chevrette M.G."/>
            <person name="De Carvalho L.P.S."/>
            <person name="Shen B."/>
        </authorList>
    </citation>
    <scope>NUCLEOTIDE SEQUENCE [LARGE SCALE GENOMIC DNA]</scope>
    <source>
        <strain evidence="7 8">NPDC048274</strain>
    </source>
</reference>